<dbReference type="Proteomes" id="UP000030645">
    <property type="component" value="Unassembled WGS sequence"/>
</dbReference>
<keyword evidence="2" id="KW-0732">Signal</keyword>
<organism evidence="3 4">
    <name type="scientific">Morus notabilis</name>
    <dbReference type="NCBI Taxonomy" id="981085"/>
    <lineage>
        <taxon>Eukaryota</taxon>
        <taxon>Viridiplantae</taxon>
        <taxon>Streptophyta</taxon>
        <taxon>Embryophyta</taxon>
        <taxon>Tracheophyta</taxon>
        <taxon>Spermatophyta</taxon>
        <taxon>Magnoliopsida</taxon>
        <taxon>eudicotyledons</taxon>
        <taxon>Gunneridae</taxon>
        <taxon>Pentapetalae</taxon>
        <taxon>rosids</taxon>
        <taxon>fabids</taxon>
        <taxon>Rosales</taxon>
        <taxon>Moraceae</taxon>
        <taxon>Moreae</taxon>
        <taxon>Morus</taxon>
    </lineage>
</organism>
<feature type="region of interest" description="Disordered" evidence="1">
    <location>
        <begin position="160"/>
        <end position="188"/>
    </location>
</feature>
<feature type="chain" id="PRO_5004932770" evidence="2">
    <location>
        <begin position="25"/>
        <end position="188"/>
    </location>
</feature>
<dbReference type="PANTHER" id="PTHR34961">
    <property type="entry name" value="TRANSMEMBRANE PROTEIN"/>
    <property type="match status" value="1"/>
</dbReference>
<accession>W9RTI1</accession>
<dbReference type="InterPro" id="IPR053313">
    <property type="entry name" value="RGF"/>
</dbReference>
<evidence type="ECO:0000313" key="4">
    <source>
        <dbReference type="Proteomes" id="UP000030645"/>
    </source>
</evidence>
<gene>
    <name evidence="3" type="ORF">L484_003386</name>
</gene>
<name>W9RTI1_9ROSA</name>
<proteinExistence type="predicted"/>
<feature type="compositionally biased region" description="Basic and acidic residues" evidence="1">
    <location>
        <begin position="162"/>
        <end position="173"/>
    </location>
</feature>
<dbReference type="EMBL" id="KE345604">
    <property type="protein sequence ID" value="EXC08934.1"/>
    <property type="molecule type" value="Genomic_DNA"/>
</dbReference>
<feature type="signal peptide" evidence="2">
    <location>
        <begin position="1"/>
        <end position="24"/>
    </location>
</feature>
<evidence type="ECO:0000313" key="3">
    <source>
        <dbReference type="EMBL" id="EXC08934.1"/>
    </source>
</evidence>
<reference evidence="4" key="1">
    <citation type="submission" date="2013-01" db="EMBL/GenBank/DDBJ databases">
        <title>Draft Genome Sequence of a Mulberry Tree, Morus notabilis C.K. Schneid.</title>
        <authorList>
            <person name="He N."/>
            <person name="Zhao S."/>
        </authorList>
    </citation>
    <scope>NUCLEOTIDE SEQUENCE</scope>
</reference>
<dbReference type="AlphaFoldDB" id="W9RTI1"/>
<sequence length="188" mass="21596">MSIVSCFFIILLLCLSKKDYSCKARQIEAHYKVQLHMESAQGRDSFDYRDRGHIVTSDQEQSNKGLTRGKFSGGVLRKQPLVYVSWRVPSKKQDNKKNSYKDKNPGFYSDYSRPRTRILGHAGREMFESFCHVSLLKATQIKEPRRRGLSAKEAVQFNAANKVEDNHDRDHAVVSDYEPPHGTPPIHN</sequence>
<evidence type="ECO:0000256" key="1">
    <source>
        <dbReference type="SAM" id="MobiDB-lite"/>
    </source>
</evidence>
<evidence type="ECO:0000256" key="2">
    <source>
        <dbReference type="SAM" id="SignalP"/>
    </source>
</evidence>
<keyword evidence="4" id="KW-1185">Reference proteome</keyword>
<dbReference type="PANTHER" id="PTHR34961:SF1">
    <property type="entry name" value="ROOT MERISTEM GROWTH FACTOR 10"/>
    <property type="match status" value="1"/>
</dbReference>
<protein>
    <submittedName>
        <fullName evidence="3">Uncharacterized protein</fullName>
    </submittedName>
</protein>